<keyword evidence="2" id="KW-1003">Cell membrane</keyword>
<gene>
    <name evidence="10" type="ORF">AVDCRST_MAG45-1890</name>
</gene>
<evidence type="ECO:0000259" key="9">
    <source>
        <dbReference type="PROSITE" id="PS51779"/>
    </source>
</evidence>
<dbReference type="Pfam" id="PF03799">
    <property type="entry name" value="FtsQ_DivIB_C"/>
    <property type="match status" value="1"/>
</dbReference>
<evidence type="ECO:0000313" key="10">
    <source>
        <dbReference type="EMBL" id="CAA9510651.1"/>
    </source>
</evidence>
<feature type="domain" description="POTRA" evidence="9">
    <location>
        <begin position="58"/>
        <end position="127"/>
    </location>
</feature>
<comment type="subcellular location">
    <subcellularLocation>
        <location evidence="1">Membrane</location>
    </subcellularLocation>
</comment>
<feature type="region of interest" description="Disordered" evidence="8">
    <location>
        <begin position="1"/>
        <end position="25"/>
    </location>
</feature>
<feature type="region of interest" description="Disordered" evidence="8">
    <location>
        <begin position="149"/>
        <end position="171"/>
    </location>
</feature>
<sequence>MSAATRPRRRRGARAARRLARPPRLTPRARRRLLGTGIAALAALGGLYLAVVRDLPYFAVETVGLSGASSGYAEQLERELETAARSMTTLHVDESRLRELAGRYPAVTTLTTEADLPHGLTVRVVERPPVGLVEGTRGRPVPVAADGSLLAGQPVDRPLPSLPGRASSGWRAQRATTASAARLTAAAPRTLAVWLERVRRGQTGWTVELRRGPELRFGSLADLGAKWSAATAVLRAPRARGARYIDLRLPDRPAAGGFPPPPTNELGDGADAPPSR</sequence>
<dbReference type="PROSITE" id="PS51779">
    <property type="entry name" value="POTRA"/>
    <property type="match status" value="1"/>
</dbReference>
<evidence type="ECO:0000256" key="7">
    <source>
        <dbReference type="ARBA" id="ARBA00023306"/>
    </source>
</evidence>
<keyword evidence="6" id="KW-0472">Membrane</keyword>
<dbReference type="EMBL" id="CADCVU010000161">
    <property type="protein sequence ID" value="CAA9510651.1"/>
    <property type="molecule type" value="Genomic_DNA"/>
</dbReference>
<accession>A0A6J4T0G4</accession>
<evidence type="ECO:0000256" key="5">
    <source>
        <dbReference type="ARBA" id="ARBA00022989"/>
    </source>
</evidence>
<dbReference type="GO" id="GO:0051301">
    <property type="term" value="P:cell division"/>
    <property type="evidence" value="ECO:0007669"/>
    <property type="project" value="UniProtKB-KW"/>
</dbReference>
<evidence type="ECO:0000256" key="2">
    <source>
        <dbReference type="ARBA" id="ARBA00022475"/>
    </source>
</evidence>
<organism evidence="10">
    <name type="scientific">uncultured Solirubrobacterales bacterium</name>
    <dbReference type="NCBI Taxonomy" id="768556"/>
    <lineage>
        <taxon>Bacteria</taxon>
        <taxon>Bacillati</taxon>
        <taxon>Actinomycetota</taxon>
        <taxon>Thermoleophilia</taxon>
        <taxon>Solirubrobacterales</taxon>
        <taxon>environmental samples</taxon>
    </lineage>
</organism>
<proteinExistence type="predicted"/>
<dbReference type="AlphaFoldDB" id="A0A6J4T0G4"/>
<protein>
    <recommendedName>
        <fullName evidence="9">POTRA domain-containing protein</fullName>
    </recommendedName>
</protein>
<keyword evidence="3" id="KW-0132">Cell division</keyword>
<evidence type="ECO:0000256" key="6">
    <source>
        <dbReference type="ARBA" id="ARBA00023136"/>
    </source>
</evidence>
<evidence type="ECO:0000256" key="3">
    <source>
        <dbReference type="ARBA" id="ARBA00022618"/>
    </source>
</evidence>
<keyword evidence="4" id="KW-0812">Transmembrane</keyword>
<keyword evidence="5" id="KW-1133">Transmembrane helix</keyword>
<reference evidence="10" key="1">
    <citation type="submission" date="2020-02" db="EMBL/GenBank/DDBJ databases">
        <authorList>
            <person name="Meier V. D."/>
        </authorList>
    </citation>
    <scope>NUCLEOTIDE SEQUENCE</scope>
    <source>
        <strain evidence="10">AVDCRST_MAG45</strain>
    </source>
</reference>
<dbReference type="GO" id="GO:0016020">
    <property type="term" value="C:membrane"/>
    <property type="evidence" value="ECO:0007669"/>
    <property type="project" value="UniProtKB-SubCell"/>
</dbReference>
<evidence type="ECO:0000256" key="4">
    <source>
        <dbReference type="ARBA" id="ARBA00022692"/>
    </source>
</evidence>
<name>A0A6J4T0G4_9ACTN</name>
<feature type="region of interest" description="Disordered" evidence="8">
    <location>
        <begin position="249"/>
        <end position="276"/>
    </location>
</feature>
<dbReference type="InterPro" id="IPR034746">
    <property type="entry name" value="POTRA"/>
</dbReference>
<evidence type="ECO:0000256" key="1">
    <source>
        <dbReference type="ARBA" id="ARBA00004370"/>
    </source>
</evidence>
<evidence type="ECO:0000256" key="8">
    <source>
        <dbReference type="SAM" id="MobiDB-lite"/>
    </source>
</evidence>
<dbReference type="InterPro" id="IPR005548">
    <property type="entry name" value="Cell_div_FtsQ/DivIB_C"/>
</dbReference>
<keyword evidence="7" id="KW-0131">Cell cycle</keyword>